<keyword evidence="7" id="KW-1133">Transmembrane helix</keyword>
<feature type="transmembrane region" description="Helical" evidence="7">
    <location>
        <begin position="101"/>
        <end position="119"/>
    </location>
</feature>
<feature type="domain" description="Peptidase M48" evidence="8">
    <location>
        <begin position="195"/>
        <end position="339"/>
    </location>
</feature>
<evidence type="ECO:0000313" key="11">
    <source>
        <dbReference type="Proteomes" id="UP000193083"/>
    </source>
</evidence>
<keyword evidence="3 6" id="KW-0378">Hydrolase</keyword>
<dbReference type="EMBL" id="FXBL01000004">
    <property type="protein sequence ID" value="SMH40399.1"/>
    <property type="molecule type" value="Genomic_DNA"/>
</dbReference>
<sequence>MASEPVRGAWFPPGSSRKIEAAISKAGDGDLIVVAGEAVLARAAPAEIEFSARVGSIPRRLSFPDGSLFETADNDGVDALAGAAVRAAGAVHQLERFRPRLFVFAALVVGLCFLIYRFAVPALVEVAVAITPPVVPQLMSQGALASLDETLLAKSELPEARQASIREGFSALAALTPRGQGGYALHFRKGGSIGPNAFALPDGSIILTDELVALAPGQDAVLGVLAHEIGHVEREHSLRQLYRAAGIAALIMLIGGDIGAGAEDILVQGSALAGLSYSRGQEAEADRSSVELMLRAGKDPAAIVGFLEIMRDKLEKGSGTDFLSTHPATQQRIEAVKAYAEELAKK</sequence>
<keyword evidence="5 6" id="KW-0482">Metalloprotease</keyword>
<evidence type="ECO:0000259" key="8">
    <source>
        <dbReference type="Pfam" id="PF01435"/>
    </source>
</evidence>
<keyword evidence="4 6" id="KW-0862">Zinc</keyword>
<accession>A0A1X7NQT5</accession>
<comment type="cofactor">
    <cofactor evidence="6">
        <name>Zn(2+)</name>
        <dbReference type="ChEBI" id="CHEBI:29105"/>
    </cofactor>
    <text evidence="6">Binds 1 zinc ion per subunit.</text>
</comment>
<dbReference type="InterPro" id="IPR055518">
    <property type="entry name" value="DUF7092"/>
</dbReference>
<evidence type="ECO:0000256" key="2">
    <source>
        <dbReference type="ARBA" id="ARBA00022723"/>
    </source>
</evidence>
<protein>
    <submittedName>
        <fullName evidence="10">Peptidase family M48</fullName>
    </submittedName>
</protein>
<evidence type="ECO:0000259" key="9">
    <source>
        <dbReference type="Pfam" id="PF23368"/>
    </source>
</evidence>
<dbReference type="GO" id="GO:0046872">
    <property type="term" value="F:metal ion binding"/>
    <property type="evidence" value="ECO:0007669"/>
    <property type="project" value="UniProtKB-KW"/>
</dbReference>
<comment type="similarity">
    <text evidence="6">Belongs to the peptidase M48 family.</text>
</comment>
<gene>
    <name evidence="10" type="ORF">SAMN02982922_2309</name>
</gene>
<keyword evidence="7" id="KW-0812">Transmembrane</keyword>
<evidence type="ECO:0000256" key="1">
    <source>
        <dbReference type="ARBA" id="ARBA00022670"/>
    </source>
</evidence>
<dbReference type="Proteomes" id="UP000193083">
    <property type="component" value="Unassembled WGS sequence"/>
</dbReference>
<keyword evidence="7" id="KW-0472">Membrane</keyword>
<evidence type="ECO:0000313" key="10">
    <source>
        <dbReference type="EMBL" id="SMH40399.1"/>
    </source>
</evidence>
<keyword evidence="1 6" id="KW-0645">Protease</keyword>
<evidence type="ECO:0000256" key="5">
    <source>
        <dbReference type="ARBA" id="ARBA00023049"/>
    </source>
</evidence>
<dbReference type="PANTHER" id="PTHR22726:SF1">
    <property type="entry name" value="METALLOENDOPEPTIDASE OMA1, MITOCHONDRIAL"/>
    <property type="match status" value="1"/>
</dbReference>
<dbReference type="GO" id="GO:0016020">
    <property type="term" value="C:membrane"/>
    <property type="evidence" value="ECO:0007669"/>
    <property type="project" value="TreeGrafter"/>
</dbReference>
<dbReference type="CDD" id="cd07332">
    <property type="entry name" value="M48C_Oma1_like"/>
    <property type="match status" value="1"/>
</dbReference>
<reference evidence="10 11" key="1">
    <citation type="submission" date="2017-04" db="EMBL/GenBank/DDBJ databases">
        <authorList>
            <person name="Afonso C.L."/>
            <person name="Miller P.J."/>
            <person name="Scott M.A."/>
            <person name="Spackman E."/>
            <person name="Goraichik I."/>
            <person name="Dimitrov K.M."/>
            <person name="Suarez D.L."/>
            <person name="Swayne D.E."/>
        </authorList>
    </citation>
    <scope>NUCLEOTIDE SEQUENCE [LARGE SCALE GENOMIC DNA]</scope>
    <source>
        <strain evidence="10 11">B5P</strain>
    </source>
</reference>
<evidence type="ECO:0000256" key="3">
    <source>
        <dbReference type="ARBA" id="ARBA00022801"/>
    </source>
</evidence>
<dbReference type="GO" id="GO:0004222">
    <property type="term" value="F:metalloendopeptidase activity"/>
    <property type="evidence" value="ECO:0007669"/>
    <property type="project" value="InterPro"/>
</dbReference>
<dbReference type="InterPro" id="IPR051156">
    <property type="entry name" value="Mito/Outer_Membr_Metalloprot"/>
</dbReference>
<dbReference type="InterPro" id="IPR001915">
    <property type="entry name" value="Peptidase_M48"/>
</dbReference>
<keyword evidence="11" id="KW-1185">Reference proteome</keyword>
<evidence type="ECO:0000256" key="7">
    <source>
        <dbReference type="SAM" id="Phobius"/>
    </source>
</evidence>
<dbReference type="AlphaFoldDB" id="A0A1X7NQT5"/>
<proteinExistence type="inferred from homology"/>
<dbReference type="RefSeq" id="WP_085464304.1">
    <property type="nucleotide sequence ID" value="NZ_FXBL01000004.1"/>
</dbReference>
<dbReference type="GO" id="GO:0051603">
    <property type="term" value="P:proteolysis involved in protein catabolic process"/>
    <property type="evidence" value="ECO:0007669"/>
    <property type="project" value="TreeGrafter"/>
</dbReference>
<dbReference type="Gene3D" id="3.30.2010.10">
    <property type="entry name" value="Metalloproteases ('zincins'), catalytic domain"/>
    <property type="match status" value="1"/>
</dbReference>
<dbReference type="PANTHER" id="PTHR22726">
    <property type="entry name" value="METALLOENDOPEPTIDASE OMA1"/>
    <property type="match status" value="1"/>
</dbReference>
<keyword evidence="2" id="KW-0479">Metal-binding</keyword>
<dbReference type="Pfam" id="PF01435">
    <property type="entry name" value="Peptidase_M48"/>
    <property type="match status" value="1"/>
</dbReference>
<evidence type="ECO:0000256" key="4">
    <source>
        <dbReference type="ARBA" id="ARBA00022833"/>
    </source>
</evidence>
<organism evidence="10 11">
    <name type="scientific">Mesorhizobium australicum</name>
    <dbReference type="NCBI Taxonomy" id="536018"/>
    <lineage>
        <taxon>Bacteria</taxon>
        <taxon>Pseudomonadati</taxon>
        <taxon>Pseudomonadota</taxon>
        <taxon>Alphaproteobacteria</taxon>
        <taxon>Hyphomicrobiales</taxon>
        <taxon>Phyllobacteriaceae</taxon>
        <taxon>Mesorhizobium</taxon>
    </lineage>
</organism>
<evidence type="ECO:0000256" key="6">
    <source>
        <dbReference type="RuleBase" id="RU003983"/>
    </source>
</evidence>
<feature type="domain" description="DUF7092" evidence="9">
    <location>
        <begin position="6"/>
        <end position="83"/>
    </location>
</feature>
<dbReference type="OrthoDB" id="9810445at2"/>
<name>A0A1X7NQT5_9HYPH</name>
<dbReference type="Pfam" id="PF23368">
    <property type="entry name" value="DUF7092"/>
    <property type="match status" value="1"/>
</dbReference>